<dbReference type="Pfam" id="PF16752">
    <property type="entry name" value="TBCC_N"/>
    <property type="match status" value="1"/>
</dbReference>
<evidence type="ECO:0000313" key="7">
    <source>
        <dbReference type="EMBL" id="KIM62925.1"/>
    </source>
</evidence>
<evidence type="ECO:0000256" key="5">
    <source>
        <dbReference type="ARBA" id="ARBA00026055"/>
    </source>
</evidence>
<reference evidence="7 8" key="1">
    <citation type="submission" date="2014-04" db="EMBL/GenBank/DDBJ databases">
        <authorList>
            <consortium name="DOE Joint Genome Institute"/>
            <person name="Kuo A."/>
            <person name="Kohler A."/>
            <person name="Nagy L.G."/>
            <person name="Floudas D."/>
            <person name="Copeland A."/>
            <person name="Barry K.W."/>
            <person name="Cichocki N."/>
            <person name="Veneault-Fourrey C."/>
            <person name="LaButti K."/>
            <person name="Lindquist E.A."/>
            <person name="Lipzen A."/>
            <person name="Lundell T."/>
            <person name="Morin E."/>
            <person name="Murat C."/>
            <person name="Sun H."/>
            <person name="Tunlid A."/>
            <person name="Henrissat B."/>
            <person name="Grigoriev I.V."/>
            <person name="Hibbett D.S."/>
            <person name="Martin F."/>
            <person name="Nordberg H.P."/>
            <person name="Cantor M.N."/>
            <person name="Hua S.X."/>
        </authorList>
    </citation>
    <scope>NUCLEOTIDE SEQUENCE [LARGE SCALE GENOMIC DNA]</scope>
    <source>
        <strain evidence="7 8">Foug A</strain>
    </source>
</reference>
<comment type="subunit">
    <text evidence="5">Supercomplex made of cofactors A to E. Cofactors A and D function by capturing and stabilizing tubulin in a quasi-native conformation. Cofactor E binds to the cofactor D-tubulin complex; interaction with cofactor C then causes the release of tubulin polypeptides that are committed to the native state.</text>
</comment>
<feature type="domain" description="C-CAP/cofactor C-like" evidence="6">
    <location>
        <begin position="145"/>
        <end position="264"/>
    </location>
</feature>
<accession>A0A0C3DQJ3</accession>
<organism evidence="7 8">
    <name type="scientific">Scleroderma citrinum Foug A</name>
    <dbReference type="NCBI Taxonomy" id="1036808"/>
    <lineage>
        <taxon>Eukaryota</taxon>
        <taxon>Fungi</taxon>
        <taxon>Dikarya</taxon>
        <taxon>Basidiomycota</taxon>
        <taxon>Agaricomycotina</taxon>
        <taxon>Agaricomycetes</taxon>
        <taxon>Agaricomycetidae</taxon>
        <taxon>Boletales</taxon>
        <taxon>Sclerodermatineae</taxon>
        <taxon>Sclerodermataceae</taxon>
        <taxon>Scleroderma</taxon>
    </lineage>
</organism>
<dbReference type="Gene3D" id="2.160.20.70">
    <property type="match status" value="1"/>
</dbReference>
<evidence type="ECO:0000313" key="8">
    <source>
        <dbReference type="Proteomes" id="UP000053989"/>
    </source>
</evidence>
<dbReference type="STRING" id="1036808.A0A0C3DQJ3"/>
<reference evidence="8" key="2">
    <citation type="submission" date="2015-01" db="EMBL/GenBank/DDBJ databases">
        <title>Evolutionary Origins and Diversification of the Mycorrhizal Mutualists.</title>
        <authorList>
            <consortium name="DOE Joint Genome Institute"/>
            <consortium name="Mycorrhizal Genomics Consortium"/>
            <person name="Kohler A."/>
            <person name="Kuo A."/>
            <person name="Nagy L.G."/>
            <person name="Floudas D."/>
            <person name="Copeland A."/>
            <person name="Barry K.W."/>
            <person name="Cichocki N."/>
            <person name="Veneault-Fourrey C."/>
            <person name="LaButti K."/>
            <person name="Lindquist E.A."/>
            <person name="Lipzen A."/>
            <person name="Lundell T."/>
            <person name="Morin E."/>
            <person name="Murat C."/>
            <person name="Riley R."/>
            <person name="Ohm R."/>
            <person name="Sun H."/>
            <person name="Tunlid A."/>
            <person name="Henrissat B."/>
            <person name="Grigoriev I.V."/>
            <person name="Hibbett D.S."/>
            <person name="Martin F."/>
        </authorList>
    </citation>
    <scope>NUCLEOTIDE SEQUENCE [LARGE SCALE GENOMIC DNA]</scope>
    <source>
        <strain evidence="8">Foug A</strain>
    </source>
</reference>
<proteinExistence type="inferred from homology"/>
<dbReference type="FunCoup" id="A0A0C3DQJ3">
    <property type="interactions" value="299"/>
</dbReference>
<dbReference type="PANTHER" id="PTHR15139">
    <property type="entry name" value="TUBULIN FOLDING COFACTOR C"/>
    <property type="match status" value="1"/>
</dbReference>
<dbReference type="GO" id="GO:0005737">
    <property type="term" value="C:cytoplasm"/>
    <property type="evidence" value="ECO:0007669"/>
    <property type="project" value="UniProtKB-SubCell"/>
</dbReference>
<evidence type="ECO:0000256" key="1">
    <source>
        <dbReference type="ARBA" id="ARBA00004496"/>
    </source>
</evidence>
<dbReference type="PROSITE" id="PS51329">
    <property type="entry name" value="C_CAP_COFACTOR_C"/>
    <property type="match status" value="1"/>
</dbReference>
<dbReference type="Proteomes" id="UP000053989">
    <property type="component" value="Unassembled WGS sequence"/>
</dbReference>
<dbReference type="InterPro" id="IPR031925">
    <property type="entry name" value="TBCC_N"/>
</dbReference>
<protein>
    <recommendedName>
        <fullName evidence="6">C-CAP/cofactor C-like domain-containing protein</fullName>
    </recommendedName>
</protein>
<dbReference type="InParanoid" id="A0A0C3DQJ3"/>
<sequence length="310" mass="34275">MAESKWGFAQNFYSEFHVKTTELASHLNTIKRSSSAAPDEVQAVAVDISQLAKRLSEATGSLPSYDQRQCEIQLKSLEKALEELRGTSSAAPKFSFKRKSARSKTTAEPLGIIPTPRDALPVVDSASSLSSRYLTISDLENRNHPGEMTLSDISNCIVNLLPDHTTDFSAVHLQRVTDSVLLLPHINGSIILHDMSDCVLVVGCHQFRMHNSTRVDVYLSAGTNPIIEHCSDIRFSAYPNSLPQAPSQQVFTVQDFSHIRATPSPNWSVLPEDKRQRNWPVSPLQGQKLMVELRSILPGDGDEKGASQDR</sequence>
<dbReference type="InterPro" id="IPR038397">
    <property type="entry name" value="TBCC_N_sf"/>
</dbReference>
<evidence type="ECO:0000256" key="3">
    <source>
        <dbReference type="ARBA" id="ARBA00022490"/>
    </source>
</evidence>
<evidence type="ECO:0000256" key="2">
    <source>
        <dbReference type="ARBA" id="ARBA00008848"/>
    </source>
</evidence>
<dbReference type="HOGENOM" id="CLU_032612_0_0_1"/>
<evidence type="ECO:0000259" key="6">
    <source>
        <dbReference type="PROSITE" id="PS51329"/>
    </source>
</evidence>
<dbReference type="InterPro" id="IPR017901">
    <property type="entry name" value="C-CAP_CF_C-like"/>
</dbReference>
<dbReference type="GO" id="GO:0007023">
    <property type="term" value="P:post-chaperonin tubulin folding pathway"/>
    <property type="evidence" value="ECO:0007669"/>
    <property type="project" value="InterPro"/>
</dbReference>
<dbReference type="AlphaFoldDB" id="A0A0C3DQJ3"/>
<dbReference type="Gene3D" id="1.20.58.1250">
    <property type="entry name" value="Tubulin Binding Cofactor C, N-terminal domain"/>
    <property type="match status" value="1"/>
</dbReference>
<dbReference type="Pfam" id="PF07986">
    <property type="entry name" value="TBCC"/>
    <property type="match status" value="1"/>
</dbReference>
<name>A0A0C3DQJ3_9AGAM</name>
<keyword evidence="4" id="KW-0007">Acetylation</keyword>
<dbReference type="PANTHER" id="PTHR15139:SF0">
    <property type="entry name" value="TUBULIN-SPECIFIC CHAPERONE C"/>
    <property type="match status" value="1"/>
</dbReference>
<dbReference type="InterPro" id="IPR027684">
    <property type="entry name" value="TBCC"/>
</dbReference>
<gene>
    <name evidence="7" type="ORF">SCLCIDRAFT_118764</name>
</gene>
<comment type="subcellular location">
    <subcellularLocation>
        <location evidence="1">Cytoplasm</location>
    </subcellularLocation>
</comment>
<dbReference type="InterPro" id="IPR012945">
    <property type="entry name" value="Tubulin-bd_cofactor_C_dom"/>
</dbReference>
<keyword evidence="8" id="KW-1185">Reference proteome</keyword>
<dbReference type="GO" id="GO:0015631">
    <property type="term" value="F:tubulin binding"/>
    <property type="evidence" value="ECO:0007669"/>
    <property type="project" value="InterPro"/>
</dbReference>
<dbReference type="EMBL" id="KN822039">
    <property type="protein sequence ID" value="KIM62925.1"/>
    <property type="molecule type" value="Genomic_DNA"/>
</dbReference>
<keyword evidence="3" id="KW-0963">Cytoplasm</keyword>
<dbReference type="OrthoDB" id="194775at2759"/>
<evidence type="ECO:0000256" key="4">
    <source>
        <dbReference type="ARBA" id="ARBA00022990"/>
    </source>
</evidence>
<dbReference type="InterPro" id="IPR016098">
    <property type="entry name" value="CAP/MinC_C"/>
</dbReference>
<comment type="similarity">
    <text evidence="2">Belongs to the TBCC family.</text>
</comment>
<dbReference type="GO" id="GO:0007021">
    <property type="term" value="P:tubulin complex assembly"/>
    <property type="evidence" value="ECO:0007669"/>
    <property type="project" value="TreeGrafter"/>
</dbReference>